<feature type="binding site" evidence="5">
    <location>
        <begin position="257"/>
        <end position="264"/>
    </location>
    <ligand>
        <name>FAD</name>
        <dbReference type="ChEBI" id="CHEBI:57692"/>
    </ligand>
</feature>
<dbReference type="SUPFAM" id="SSF52425">
    <property type="entry name" value="Cryptochrome/photolyase, N-terminal domain"/>
    <property type="match status" value="1"/>
</dbReference>
<dbReference type="Gene3D" id="1.10.579.10">
    <property type="entry name" value="DNA Cyclobutane Dipyrimidine Photolyase, subunit A, domain 3"/>
    <property type="match status" value="1"/>
</dbReference>
<dbReference type="GO" id="GO:0003677">
    <property type="term" value="F:DNA binding"/>
    <property type="evidence" value="ECO:0007669"/>
    <property type="project" value="TreeGrafter"/>
</dbReference>
<keyword evidence="2 5" id="KW-0285">Flavoprotein</keyword>
<dbReference type="Pfam" id="PF03441">
    <property type="entry name" value="FAD_binding_7"/>
    <property type="match status" value="1"/>
</dbReference>
<dbReference type="GO" id="GO:0009416">
    <property type="term" value="P:response to light stimulus"/>
    <property type="evidence" value="ECO:0007669"/>
    <property type="project" value="TreeGrafter"/>
</dbReference>
<dbReference type="PROSITE" id="PS00691">
    <property type="entry name" value="DNA_PHOTOLYASES_1_2"/>
    <property type="match status" value="1"/>
</dbReference>
<keyword evidence="3 5" id="KW-0274">FAD</keyword>
<evidence type="ECO:0000313" key="9">
    <source>
        <dbReference type="EMBL" id="RCX05401.1"/>
    </source>
</evidence>
<name>A0A369A8F0_9FLAO</name>
<sequence>MNPIAIHWFRRDLRLEDNAALYHALKSGYPVLGLFIFDRNILDKLHDKRDRRVHFIYQEIKRLKHELEQLGSTLIVRYGLPEEVWISILKEYHVARVFANRDYEPYAQQRDRMIYTLLLSNGIKFSGYKDHVIFEKEEILKDNGQPYTVYTPYSRKWKEKLSDFYLNSYPTTAYLNQLYKTKPLPLLSLSEIGFIETQYEYPSREINTAIIANYHKTRDFPAVNGTTRLSVHLRFGTISIRKLAHIALHTNEKYLNELIWRDFYQMILYHFPFIHEKAFKPEYDNIKWENNEDHFKAWCEGQTGYPIIDAGMRELNTTGFMHNRVRMIVSSFLTKHLLIDWRWGERYFAEKLLDYEMGSNVGGWQWAAGSGNDAAPYFRIFNPQLQTDKFDKQYEYIKKWVPEYNSAQYPQPLVDHSFARNRAIERYKAALEKK</sequence>
<comment type="cofactor">
    <cofactor evidence="1">
        <name>(6R)-5,10-methylene-5,6,7,8-tetrahydrofolate</name>
        <dbReference type="ChEBI" id="CHEBI:15636"/>
    </cofactor>
</comment>
<dbReference type="InterPro" id="IPR002081">
    <property type="entry name" value="Cryptochrome/DNA_photolyase_1"/>
</dbReference>
<dbReference type="InterPro" id="IPR014729">
    <property type="entry name" value="Rossmann-like_a/b/a_fold"/>
</dbReference>
<reference evidence="9 10" key="1">
    <citation type="submission" date="2018-07" db="EMBL/GenBank/DDBJ databases">
        <title>Genomic Encyclopedia of Type Strains, Phase IV (KMG-IV): sequencing the most valuable type-strain genomes for metagenomic binning, comparative biology and taxonomic classification.</title>
        <authorList>
            <person name="Goeker M."/>
        </authorList>
    </citation>
    <scope>NUCLEOTIDE SEQUENCE [LARGE SCALE GENOMIC DNA]</scope>
    <source>
        <strain evidence="9 10">DSM 21410</strain>
    </source>
</reference>
<keyword evidence="4 7" id="KW-0157">Chromophore</keyword>
<dbReference type="SUPFAM" id="SSF48173">
    <property type="entry name" value="Cryptochrome/photolyase FAD-binding domain"/>
    <property type="match status" value="1"/>
</dbReference>
<dbReference type="Pfam" id="PF00875">
    <property type="entry name" value="DNA_photolyase"/>
    <property type="match status" value="1"/>
</dbReference>
<dbReference type="AlphaFoldDB" id="A0A369A8F0"/>
<keyword evidence="10" id="KW-1185">Reference proteome</keyword>
<dbReference type="GO" id="GO:0006139">
    <property type="term" value="P:nucleobase-containing compound metabolic process"/>
    <property type="evidence" value="ECO:0007669"/>
    <property type="project" value="UniProtKB-ARBA"/>
</dbReference>
<evidence type="ECO:0000256" key="5">
    <source>
        <dbReference type="PIRSR" id="PIRSR602081-1"/>
    </source>
</evidence>
<organism evidence="9 10">
    <name type="scientific">Schleiferia thermophila</name>
    <dbReference type="NCBI Taxonomy" id="884107"/>
    <lineage>
        <taxon>Bacteria</taxon>
        <taxon>Pseudomonadati</taxon>
        <taxon>Bacteroidota</taxon>
        <taxon>Flavobacteriia</taxon>
        <taxon>Flavobacteriales</taxon>
        <taxon>Schleiferiaceae</taxon>
        <taxon>Schleiferia</taxon>
    </lineage>
</organism>
<dbReference type="GO" id="GO:0071949">
    <property type="term" value="F:FAD binding"/>
    <property type="evidence" value="ECO:0007669"/>
    <property type="project" value="TreeGrafter"/>
</dbReference>
<dbReference type="PANTHER" id="PTHR11455">
    <property type="entry name" value="CRYPTOCHROME"/>
    <property type="match status" value="1"/>
</dbReference>
<evidence type="ECO:0000256" key="6">
    <source>
        <dbReference type="PIRSR" id="PIRSR602081-2"/>
    </source>
</evidence>
<feature type="site" description="Electron transfer via tryptophanyl radical" evidence="6">
    <location>
        <position position="341"/>
    </location>
</feature>
<evidence type="ECO:0000259" key="8">
    <source>
        <dbReference type="PROSITE" id="PS51645"/>
    </source>
</evidence>
<dbReference type="InterPro" id="IPR036155">
    <property type="entry name" value="Crypto/Photolyase_N_sf"/>
</dbReference>
<dbReference type="Gene3D" id="3.40.50.620">
    <property type="entry name" value="HUPs"/>
    <property type="match status" value="1"/>
</dbReference>
<proteinExistence type="inferred from homology"/>
<feature type="binding site" evidence="5">
    <location>
        <begin position="226"/>
        <end position="230"/>
    </location>
    <ligand>
        <name>FAD</name>
        <dbReference type="ChEBI" id="CHEBI:57692"/>
    </ligand>
</feature>
<dbReference type="GO" id="GO:0003904">
    <property type="term" value="F:deoxyribodipyrimidine photo-lyase activity"/>
    <property type="evidence" value="ECO:0007669"/>
    <property type="project" value="TreeGrafter"/>
</dbReference>
<protein>
    <submittedName>
        <fullName evidence="9">Deoxyribodipyrimidine photo-lyase</fullName>
    </submittedName>
</protein>
<feature type="site" description="Electron transfer via tryptophanyl radical" evidence="6">
    <location>
        <position position="288"/>
    </location>
</feature>
<dbReference type="InterPro" id="IPR005101">
    <property type="entry name" value="Cryptochr/Photolyase_FAD-bd"/>
</dbReference>
<dbReference type="InterPro" id="IPR018394">
    <property type="entry name" value="DNA_photolyase_1_CS_C"/>
</dbReference>
<comment type="caution">
    <text evidence="9">The sequence shown here is derived from an EMBL/GenBank/DDBJ whole genome shotgun (WGS) entry which is preliminary data.</text>
</comment>
<dbReference type="PRINTS" id="PR00147">
    <property type="entry name" value="DNAPHOTLYASE"/>
</dbReference>
<dbReference type="InterPro" id="IPR036134">
    <property type="entry name" value="Crypto/Photolyase_FAD-like_sf"/>
</dbReference>
<dbReference type="PROSITE" id="PS51645">
    <property type="entry name" value="PHR_CRY_ALPHA_BETA"/>
    <property type="match status" value="1"/>
</dbReference>
<keyword evidence="9" id="KW-0456">Lyase</keyword>
<comment type="cofactor">
    <cofactor evidence="5">
        <name>FAD</name>
        <dbReference type="ChEBI" id="CHEBI:57692"/>
    </cofactor>
    <text evidence="5">Binds 1 FAD per subunit.</text>
</comment>
<dbReference type="Gene3D" id="1.25.40.80">
    <property type="match status" value="1"/>
</dbReference>
<feature type="domain" description="Photolyase/cryptochrome alpha/beta" evidence="8">
    <location>
        <begin position="3"/>
        <end position="133"/>
    </location>
</feature>
<dbReference type="PROSITE" id="PS00394">
    <property type="entry name" value="DNA_PHOTOLYASES_1_1"/>
    <property type="match status" value="1"/>
</dbReference>
<feature type="binding site" evidence="5">
    <location>
        <position position="214"/>
    </location>
    <ligand>
        <name>FAD</name>
        <dbReference type="ChEBI" id="CHEBI:57692"/>
    </ligand>
</feature>
<dbReference type="EMBL" id="QPJS01000001">
    <property type="protein sequence ID" value="RCX05401.1"/>
    <property type="molecule type" value="Genomic_DNA"/>
</dbReference>
<evidence type="ECO:0000256" key="1">
    <source>
        <dbReference type="ARBA" id="ARBA00001932"/>
    </source>
</evidence>
<evidence type="ECO:0000256" key="4">
    <source>
        <dbReference type="ARBA" id="ARBA00022991"/>
    </source>
</evidence>
<evidence type="ECO:0000313" key="10">
    <source>
        <dbReference type="Proteomes" id="UP000253517"/>
    </source>
</evidence>
<feature type="site" description="Electron transfer via tryptophanyl radical" evidence="6">
    <location>
        <position position="364"/>
    </location>
</feature>
<gene>
    <name evidence="9" type="ORF">DES35_101686</name>
</gene>
<dbReference type="GO" id="GO:0006950">
    <property type="term" value="P:response to stress"/>
    <property type="evidence" value="ECO:0007669"/>
    <property type="project" value="UniProtKB-ARBA"/>
</dbReference>
<evidence type="ECO:0000256" key="7">
    <source>
        <dbReference type="RuleBase" id="RU004182"/>
    </source>
</evidence>
<feature type="binding site" evidence="5">
    <location>
        <position position="254"/>
    </location>
    <ligand>
        <name>FAD</name>
        <dbReference type="ChEBI" id="CHEBI:57692"/>
    </ligand>
</feature>
<evidence type="ECO:0000256" key="2">
    <source>
        <dbReference type="ARBA" id="ARBA00022630"/>
    </source>
</evidence>
<dbReference type="InterPro" id="IPR006050">
    <property type="entry name" value="DNA_photolyase_N"/>
</dbReference>
<comment type="similarity">
    <text evidence="7">Belongs to the DNA photolyase family.</text>
</comment>
<evidence type="ECO:0000256" key="3">
    <source>
        <dbReference type="ARBA" id="ARBA00022827"/>
    </source>
</evidence>
<dbReference type="PANTHER" id="PTHR11455:SF9">
    <property type="entry name" value="CRYPTOCHROME CIRCADIAN CLOCK 5 ISOFORM X1"/>
    <property type="match status" value="1"/>
</dbReference>
<dbReference type="Proteomes" id="UP000253517">
    <property type="component" value="Unassembled WGS sequence"/>
</dbReference>
<dbReference type="RefSeq" id="WP_114365773.1">
    <property type="nucleotide sequence ID" value="NZ_BHZF01000001.1"/>
</dbReference>
<accession>A0A369A8F0</accession>